<accession>A0A0A9ECZ1</accession>
<evidence type="ECO:0000313" key="2">
    <source>
        <dbReference type="EMBL" id="JAD93912.1"/>
    </source>
</evidence>
<dbReference type="EMBL" id="GBRH01203983">
    <property type="protein sequence ID" value="JAD93912.1"/>
    <property type="molecule type" value="Transcribed_RNA"/>
</dbReference>
<name>A0A0A9ECZ1_ARUDO</name>
<feature type="compositionally biased region" description="Polar residues" evidence="1">
    <location>
        <begin position="7"/>
        <end position="26"/>
    </location>
</feature>
<protein>
    <submittedName>
        <fullName evidence="2">Uncharacterized protein</fullName>
    </submittedName>
</protein>
<organism evidence="2">
    <name type="scientific">Arundo donax</name>
    <name type="common">Giant reed</name>
    <name type="synonym">Donax arundinaceus</name>
    <dbReference type="NCBI Taxonomy" id="35708"/>
    <lineage>
        <taxon>Eukaryota</taxon>
        <taxon>Viridiplantae</taxon>
        <taxon>Streptophyta</taxon>
        <taxon>Embryophyta</taxon>
        <taxon>Tracheophyta</taxon>
        <taxon>Spermatophyta</taxon>
        <taxon>Magnoliopsida</taxon>
        <taxon>Liliopsida</taxon>
        <taxon>Poales</taxon>
        <taxon>Poaceae</taxon>
        <taxon>PACMAD clade</taxon>
        <taxon>Arundinoideae</taxon>
        <taxon>Arundineae</taxon>
        <taxon>Arundo</taxon>
    </lineage>
</organism>
<reference evidence="2" key="2">
    <citation type="journal article" date="2015" name="Data Brief">
        <title>Shoot transcriptome of the giant reed, Arundo donax.</title>
        <authorList>
            <person name="Barrero R.A."/>
            <person name="Guerrero F.D."/>
            <person name="Moolhuijzen P."/>
            <person name="Goolsby J.A."/>
            <person name="Tidwell J."/>
            <person name="Bellgard S.E."/>
            <person name="Bellgard M.I."/>
        </authorList>
    </citation>
    <scope>NUCLEOTIDE SEQUENCE</scope>
    <source>
        <tissue evidence="2">Shoot tissue taken approximately 20 cm above the soil surface</tissue>
    </source>
</reference>
<feature type="region of interest" description="Disordered" evidence="1">
    <location>
        <begin position="1"/>
        <end position="78"/>
    </location>
</feature>
<dbReference type="AlphaFoldDB" id="A0A0A9ECZ1"/>
<evidence type="ECO:0000256" key="1">
    <source>
        <dbReference type="SAM" id="MobiDB-lite"/>
    </source>
</evidence>
<sequence length="78" mass="8983">MLEQADQHNLQSSRYQKASQRQQQDRSCYLGEYPPFHTYHKPPFSQDRLGLDRPPQVPEISMPRRGSQDSCPDAPASP</sequence>
<reference evidence="2" key="1">
    <citation type="submission" date="2014-09" db="EMBL/GenBank/DDBJ databases">
        <authorList>
            <person name="Magalhaes I.L.F."/>
            <person name="Oliveira U."/>
            <person name="Santos F.R."/>
            <person name="Vidigal T.H.D.A."/>
            <person name="Brescovit A.D."/>
            <person name="Santos A.J."/>
        </authorList>
    </citation>
    <scope>NUCLEOTIDE SEQUENCE</scope>
    <source>
        <tissue evidence="2">Shoot tissue taken approximately 20 cm above the soil surface</tissue>
    </source>
</reference>
<proteinExistence type="predicted"/>